<dbReference type="InterPro" id="IPR041679">
    <property type="entry name" value="DNA2/NAM7-like_C"/>
</dbReference>
<evidence type="ECO:0000256" key="1">
    <source>
        <dbReference type="ARBA" id="ARBA00007913"/>
    </source>
</evidence>
<dbReference type="GO" id="GO:0043139">
    <property type="term" value="F:5'-3' DNA helicase activity"/>
    <property type="evidence" value="ECO:0007669"/>
    <property type="project" value="TreeGrafter"/>
</dbReference>
<organism evidence="9 10">
    <name type="scientific">Emiliania huxleyi (strain CCMP1516)</name>
    <dbReference type="NCBI Taxonomy" id="280463"/>
    <lineage>
        <taxon>Eukaryota</taxon>
        <taxon>Haptista</taxon>
        <taxon>Haptophyta</taxon>
        <taxon>Prymnesiophyceae</taxon>
        <taxon>Isochrysidales</taxon>
        <taxon>Noelaerhabdaceae</taxon>
        <taxon>Emiliania</taxon>
    </lineage>
</organism>
<evidence type="ECO:0000313" key="9">
    <source>
        <dbReference type="EnsemblProtists" id="EOD27496"/>
    </source>
</evidence>
<evidence type="ECO:0000256" key="3">
    <source>
        <dbReference type="ARBA" id="ARBA00022801"/>
    </source>
</evidence>
<evidence type="ECO:0000256" key="6">
    <source>
        <dbReference type="SAM" id="MobiDB-lite"/>
    </source>
</evidence>
<keyword evidence="4" id="KW-0347">Helicase</keyword>
<dbReference type="Proteomes" id="UP000013827">
    <property type="component" value="Unassembled WGS sequence"/>
</dbReference>
<dbReference type="RefSeq" id="XP_005779925.1">
    <property type="nucleotide sequence ID" value="XM_005779868.1"/>
</dbReference>
<dbReference type="GeneID" id="17273041"/>
<dbReference type="PaxDb" id="2903-EOD27496"/>
<evidence type="ECO:0008006" key="11">
    <source>
        <dbReference type="Google" id="ProtNLM"/>
    </source>
</evidence>
<feature type="compositionally biased region" description="Acidic residues" evidence="6">
    <location>
        <begin position="1428"/>
        <end position="1439"/>
    </location>
</feature>
<feature type="domain" description="DNA2/NAM7 helicase-like C-terminal" evidence="8">
    <location>
        <begin position="1135"/>
        <end position="1347"/>
    </location>
</feature>
<feature type="region of interest" description="Disordered" evidence="6">
    <location>
        <begin position="1388"/>
        <end position="1465"/>
    </location>
</feature>
<dbReference type="EnsemblProtists" id="EOD27496">
    <property type="protein sequence ID" value="EOD27496"/>
    <property type="gene ID" value="EMIHUDRAFT_457149"/>
</dbReference>
<accession>A0A0D3JVG1</accession>
<dbReference type="Pfam" id="PF13086">
    <property type="entry name" value="AAA_11"/>
    <property type="match status" value="1"/>
</dbReference>
<dbReference type="STRING" id="2903.R1EX11"/>
<keyword evidence="10" id="KW-1185">Reference proteome</keyword>
<dbReference type="SUPFAM" id="SSF52540">
    <property type="entry name" value="P-loop containing nucleoside triphosphate hydrolases"/>
    <property type="match status" value="1"/>
</dbReference>
<evidence type="ECO:0000256" key="4">
    <source>
        <dbReference type="ARBA" id="ARBA00022806"/>
    </source>
</evidence>
<dbReference type="Pfam" id="PF13087">
    <property type="entry name" value="AAA_12"/>
    <property type="match status" value="1"/>
</dbReference>
<feature type="region of interest" description="Disordered" evidence="6">
    <location>
        <begin position="391"/>
        <end position="410"/>
    </location>
</feature>
<reference evidence="9" key="2">
    <citation type="submission" date="2024-10" db="UniProtKB">
        <authorList>
            <consortium name="EnsemblProtists"/>
        </authorList>
    </citation>
    <scope>IDENTIFICATION</scope>
</reference>
<dbReference type="GO" id="GO:0005524">
    <property type="term" value="F:ATP binding"/>
    <property type="evidence" value="ECO:0007669"/>
    <property type="project" value="UniProtKB-KW"/>
</dbReference>
<keyword evidence="5" id="KW-0067">ATP-binding</keyword>
<dbReference type="eggNOG" id="KOG1805">
    <property type="taxonomic scope" value="Eukaryota"/>
</dbReference>
<dbReference type="GO" id="GO:0016787">
    <property type="term" value="F:hydrolase activity"/>
    <property type="evidence" value="ECO:0007669"/>
    <property type="project" value="UniProtKB-KW"/>
</dbReference>
<feature type="domain" description="DNA2/NAM7 helicase helicase" evidence="7">
    <location>
        <begin position="902"/>
        <end position="964"/>
    </location>
</feature>
<reference evidence="10" key="1">
    <citation type="journal article" date="2013" name="Nature">
        <title>Pan genome of the phytoplankton Emiliania underpins its global distribution.</title>
        <authorList>
            <person name="Read B.A."/>
            <person name="Kegel J."/>
            <person name="Klute M.J."/>
            <person name="Kuo A."/>
            <person name="Lefebvre S.C."/>
            <person name="Maumus F."/>
            <person name="Mayer C."/>
            <person name="Miller J."/>
            <person name="Monier A."/>
            <person name="Salamov A."/>
            <person name="Young J."/>
            <person name="Aguilar M."/>
            <person name="Claverie J.M."/>
            <person name="Frickenhaus S."/>
            <person name="Gonzalez K."/>
            <person name="Herman E.K."/>
            <person name="Lin Y.C."/>
            <person name="Napier J."/>
            <person name="Ogata H."/>
            <person name="Sarno A.F."/>
            <person name="Shmutz J."/>
            <person name="Schroeder D."/>
            <person name="de Vargas C."/>
            <person name="Verret F."/>
            <person name="von Dassow P."/>
            <person name="Valentin K."/>
            <person name="Van de Peer Y."/>
            <person name="Wheeler G."/>
            <person name="Dacks J.B."/>
            <person name="Delwiche C.F."/>
            <person name="Dyhrman S.T."/>
            <person name="Glockner G."/>
            <person name="John U."/>
            <person name="Richards T."/>
            <person name="Worden A.Z."/>
            <person name="Zhang X."/>
            <person name="Grigoriev I.V."/>
            <person name="Allen A.E."/>
            <person name="Bidle K."/>
            <person name="Borodovsky M."/>
            <person name="Bowler C."/>
            <person name="Brownlee C."/>
            <person name="Cock J.M."/>
            <person name="Elias M."/>
            <person name="Gladyshev V.N."/>
            <person name="Groth M."/>
            <person name="Guda C."/>
            <person name="Hadaegh A."/>
            <person name="Iglesias-Rodriguez M.D."/>
            <person name="Jenkins J."/>
            <person name="Jones B.M."/>
            <person name="Lawson T."/>
            <person name="Leese F."/>
            <person name="Lindquist E."/>
            <person name="Lobanov A."/>
            <person name="Lomsadze A."/>
            <person name="Malik S.B."/>
            <person name="Marsh M.E."/>
            <person name="Mackinder L."/>
            <person name="Mock T."/>
            <person name="Mueller-Roeber B."/>
            <person name="Pagarete A."/>
            <person name="Parker M."/>
            <person name="Probert I."/>
            <person name="Quesneville H."/>
            <person name="Raines C."/>
            <person name="Rensing S.A."/>
            <person name="Riano-Pachon D.M."/>
            <person name="Richier S."/>
            <person name="Rokitta S."/>
            <person name="Shiraiwa Y."/>
            <person name="Soanes D.M."/>
            <person name="van der Giezen M."/>
            <person name="Wahlund T.M."/>
            <person name="Williams B."/>
            <person name="Wilson W."/>
            <person name="Wolfe G."/>
            <person name="Wurch L.L."/>
        </authorList>
    </citation>
    <scope>NUCLEOTIDE SEQUENCE</scope>
</reference>
<dbReference type="InterPro" id="IPR041677">
    <property type="entry name" value="DNA2/NAM7_AAA_11"/>
</dbReference>
<evidence type="ECO:0000256" key="5">
    <source>
        <dbReference type="ARBA" id="ARBA00022840"/>
    </source>
</evidence>
<dbReference type="PANTHER" id="PTHR43788:SF8">
    <property type="entry name" value="DNA-BINDING PROTEIN SMUBP-2"/>
    <property type="match status" value="1"/>
</dbReference>
<keyword evidence="2" id="KW-0547">Nucleotide-binding</keyword>
<feature type="compositionally biased region" description="Polar residues" evidence="6">
    <location>
        <begin position="424"/>
        <end position="434"/>
    </location>
</feature>
<sequence length="1570" mass="169480">MTSPCEPASLEYGPTTDALLRLLADRGITLDDGTQAAPLRLFHGLPTAHWQWRAVEDVLAQETGAKPTCPVCCERLPSGPSALLQHVTDCLAASRGTPWLAEGKPFAVSASKLGSYFNSGECDRMLHRLCEREGRGYKPDDIEDLDKPLTTAHSSRGDLFEAQICNQLCSSGLASDWTGAAQDTTNGEEAKQRWGRAGGGGAGSSSGPASLHKLKYSREHEALSAPAGPPFDHCDVSFSNSYVDFLLLRFVSGGGGAVVAELTVIDAKATGKVKVGAMVQVAYYALLLETLIATDPRLAGVRRHLRLARHGGVWLYGEAAPAPFLLREVRDKVDAFLRGGGGLRALLSRRRKQQGYRSQEWRLAPSCRNCGFHDDCRADALPAGASGGARDTLQIGYAPDGQPRTPAGVPSPRVRALVQGNPMLTGQSSLTLPQRETPPTGRFSVRDRRGRSIRPGRDVRDFCPVCGHSSARPSPHFEQLEALVASLHGALEAARGRHTAVYFAERAEHALLVRLLLARVLASESGPAAEDDAAALARARQCLHVLTSTPDLIELSEHPAEAGTPERQAHVVPSHCVVLEAEAARLVALPVAGPPLFEDVCEWLLSKEQLSKERRLATAERLYSLWQHRFTVATYQLHSTLKRRLGLIDELLASLRRGVAGSAESPDLSLPAWSTATCRSLLPREAPSLALRADCGLRCPELSKLSFLVQCEAHAALSETEEEVSAGARRTLKKAFDVVSAQVEELALSKWSEWLLAPCSPEGLHDELRFHDLQRGRIQGKQARLHEQYWPRSDGFPAQAGSVLFASVVQVQPMYGEHGRVLLRFSLDPQLHSLPLGRGQDARATNPEDASATRPLSVRLMREHPATFRVTAPAPPDAASAALDEQLRSLFPLTASQEELFCLSRQNAVQCVNGPPGSGKTYFSAALICRLLVRALLVPGAVQRVLVTAFTHAAIDNLLNKVAELLGGRAVLAFAAEAAIELPVPRKFQRDDSKEFTVGCEEIPQNGFLNQTGGSGGEQVLLLGCTCYQTPKVRESLAAKFDFLLVDEASQMLLTHLSMSLPLLQDLRPPVPGRPPGRLMVVGDTKQMGPLLTEQYPEAADGLPPVHASGTYAAAPVGGGGPVELARAELQRGLVSSLQENHRMCDQLARLAREVLGYAEYTECHRRGCPCSKRWRADGVAGGVPPLRLRLDCGHSAGCAAGVLRTAHAFVMAALVAEIVWMYLRGARPTWGRAAADGRLDESVFVVTPHHVQRVAVLRAIEERQIPLQHVEVATVEKVHEEVATVEKMHEEVATVEKMQGQERDLVVACYAGLDLDERNELGFAYSRERLNVAVSRAKKKCVLLCSPAAEMRAGLELLRRISEACGDGSCDYATTVVHTAEAAEGMDVGLPPRQGDPAGQASVASLSPRSRDQSGGQSCGAGSQVAIDDDETEDEGEGEGAPPPLVVPVLPLGEATPTDEDEELARHSLAHAPTAGQRAASAELRETALELRVPLEALSRRPWALVPYEDWPALAELPAFMRGWARRGVVVRPVPPGRVEVDWYTPALHAAAVDLHKKVAAQIHGGCLR</sequence>
<feature type="compositionally biased region" description="Low complexity" evidence="6">
    <location>
        <begin position="1414"/>
        <end position="1425"/>
    </location>
</feature>
<protein>
    <recommendedName>
        <fullName evidence="11">DNA2/NAM7 helicase-like C-terminal domain-containing protein</fullName>
    </recommendedName>
</protein>
<evidence type="ECO:0000259" key="7">
    <source>
        <dbReference type="Pfam" id="PF13086"/>
    </source>
</evidence>
<evidence type="ECO:0000313" key="10">
    <source>
        <dbReference type="Proteomes" id="UP000013827"/>
    </source>
</evidence>
<dbReference type="InterPro" id="IPR050534">
    <property type="entry name" value="Coronavir_polyprotein_1ab"/>
</dbReference>
<name>A0A0D3JVG1_EMIH1</name>
<comment type="similarity">
    <text evidence="1">Belongs to the DNA2/NAM7 helicase family.</text>
</comment>
<dbReference type="PANTHER" id="PTHR43788">
    <property type="entry name" value="DNA2/NAM7 HELICASE FAMILY MEMBER"/>
    <property type="match status" value="1"/>
</dbReference>
<keyword evidence="3" id="KW-0378">Hydrolase</keyword>
<proteinExistence type="inferred from homology"/>
<dbReference type="KEGG" id="ehx:EMIHUDRAFT_457149"/>
<evidence type="ECO:0000256" key="2">
    <source>
        <dbReference type="ARBA" id="ARBA00022741"/>
    </source>
</evidence>
<dbReference type="OMA" id="DFASECA"/>
<dbReference type="HOGENOM" id="CLU_245521_0_0_1"/>
<dbReference type="Gene3D" id="3.40.50.300">
    <property type="entry name" value="P-loop containing nucleotide triphosphate hydrolases"/>
    <property type="match status" value="2"/>
</dbReference>
<evidence type="ECO:0000259" key="8">
    <source>
        <dbReference type="Pfam" id="PF13087"/>
    </source>
</evidence>
<dbReference type="InterPro" id="IPR027417">
    <property type="entry name" value="P-loop_NTPase"/>
</dbReference>
<feature type="region of interest" description="Disordered" evidence="6">
    <location>
        <begin position="180"/>
        <end position="210"/>
    </location>
</feature>
<feature type="region of interest" description="Disordered" evidence="6">
    <location>
        <begin position="424"/>
        <end position="447"/>
    </location>
</feature>